<evidence type="ECO:0000256" key="3">
    <source>
        <dbReference type="ARBA" id="ARBA00022475"/>
    </source>
</evidence>
<dbReference type="AlphaFoldDB" id="A0A9W6I9F2"/>
<feature type="transmembrane region" description="Helical" evidence="7">
    <location>
        <begin position="142"/>
        <end position="159"/>
    </location>
</feature>
<reference evidence="8" key="1">
    <citation type="journal article" date="2014" name="Int. J. Syst. Evol. Microbiol.">
        <title>Complete genome sequence of Corynebacterium casei LMG S-19264T (=DSM 44701T), isolated from a smear-ripened cheese.</title>
        <authorList>
            <consortium name="US DOE Joint Genome Institute (JGI-PGF)"/>
            <person name="Walter F."/>
            <person name="Albersmeier A."/>
            <person name="Kalinowski J."/>
            <person name="Ruckert C."/>
        </authorList>
    </citation>
    <scope>NUCLEOTIDE SEQUENCE</scope>
    <source>
        <strain evidence="8">VKM Ac-2007</strain>
    </source>
</reference>
<keyword evidence="5 7" id="KW-1133">Transmembrane helix</keyword>
<feature type="transmembrane region" description="Helical" evidence="7">
    <location>
        <begin position="269"/>
        <end position="292"/>
    </location>
</feature>
<dbReference type="PANTHER" id="PTHR30106:SF2">
    <property type="entry name" value="UPF0324 INNER MEMBRANE PROTEIN YEIH"/>
    <property type="match status" value="1"/>
</dbReference>
<feature type="transmembrane region" description="Helical" evidence="7">
    <location>
        <begin position="171"/>
        <end position="192"/>
    </location>
</feature>
<evidence type="ECO:0000313" key="9">
    <source>
        <dbReference type="Proteomes" id="UP001143474"/>
    </source>
</evidence>
<dbReference type="Pfam" id="PF03601">
    <property type="entry name" value="Cons_hypoth698"/>
    <property type="match status" value="1"/>
</dbReference>
<dbReference type="GO" id="GO:0005886">
    <property type="term" value="C:plasma membrane"/>
    <property type="evidence" value="ECO:0007669"/>
    <property type="project" value="UniProtKB-SubCell"/>
</dbReference>
<gene>
    <name evidence="8" type="ORF">GCM10017600_76390</name>
</gene>
<feature type="transmembrane region" description="Helical" evidence="7">
    <location>
        <begin position="239"/>
        <end position="257"/>
    </location>
</feature>
<evidence type="ECO:0000313" key="8">
    <source>
        <dbReference type="EMBL" id="GLK14227.1"/>
    </source>
</evidence>
<dbReference type="Proteomes" id="UP001143474">
    <property type="component" value="Unassembled WGS sequence"/>
</dbReference>
<dbReference type="InterPro" id="IPR018383">
    <property type="entry name" value="UPF0324_pro"/>
</dbReference>
<comment type="caution">
    <text evidence="8">The sequence shown here is derived from an EMBL/GenBank/DDBJ whole genome shotgun (WGS) entry which is preliminary data.</text>
</comment>
<evidence type="ECO:0000256" key="6">
    <source>
        <dbReference type="ARBA" id="ARBA00023136"/>
    </source>
</evidence>
<feature type="transmembrane region" description="Helical" evidence="7">
    <location>
        <begin position="112"/>
        <end position="130"/>
    </location>
</feature>
<evidence type="ECO:0000256" key="4">
    <source>
        <dbReference type="ARBA" id="ARBA00022692"/>
    </source>
</evidence>
<organism evidence="8 9">
    <name type="scientific">Streptosporangium carneum</name>
    <dbReference type="NCBI Taxonomy" id="47481"/>
    <lineage>
        <taxon>Bacteria</taxon>
        <taxon>Bacillati</taxon>
        <taxon>Actinomycetota</taxon>
        <taxon>Actinomycetes</taxon>
        <taxon>Streptosporangiales</taxon>
        <taxon>Streptosporangiaceae</taxon>
        <taxon>Streptosporangium</taxon>
    </lineage>
</organism>
<keyword evidence="6 7" id="KW-0472">Membrane</keyword>
<feature type="transmembrane region" description="Helical" evidence="7">
    <location>
        <begin position="213"/>
        <end position="233"/>
    </location>
</feature>
<protein>
    <submittedName>
        <fullName evidence="8">Membrane protein</fullName>
    </submittedName>
</protein>
<comment type="similarity">
    <text evidence="2">Belongs to the UPF0324 family.</text>
</comment>
<dbReference type="EMBL" id="BSEV01000030">
    <property type="protein sequence ID" value="GLK14227.1"/>
    <property type="molecule type" value="Genomic_DNA"/>
</dbReference>
<reference evidence="8" key="2">
    <citation type="submission" date="2023-01" db="EMBL/GenBank/DDBJ databases">
        <authorList>
            <person name="Sun Q."/>
            <person name="Evtushenko L."/>
        </authorList>
    </citation>
    <scope>NUCLEOTIDE SEQUENCE</scope>
    <source>
        <strain evidence="8">VKM Ac-2007</strain>
    </source>
</reference>
<proteinExistence type="inferred from homology"/>
<keyword evidence="4 7" id="KW-0812">Transmembrane</keyword>
<sequence length="352" mass="35272">MRAHRKAQRKARWETLGKAGRAHTASAAALVPGLALTAAAVAVSLWASRALPGVSAAVVAVVLGIALTNLGGLRPAFRAGLRFVSRRLLRLAIVMLGLQIALPEVLALGWRALALIAASTSCAFLATRWLGPRIGVSPRRSLLIATGVSICGAAAVAAMHEVADSDDEDVASAVGVVVLYGSAALVLLPSLARLLGLTPHQLGMWAGASVHEVAQVAAVGAAAGAGVLASAVVVKLARVVLLAPIVALTSVALRRTADSRGGAGTGRRPPLVPLFVLGFLATVTVRSLGMVPAGVTGVLPQVTGLSLAAALFGLGTGVNLRELVRGGRSLVLGGVSTAVIGAISLIGVVTIG</sequence>
<feature type="transmembrane region" description="Helical" evidence="7">
    <location>
        <begin position="88"/>
        <end position="106"/>
    </location>
</feature>
<keyword evidence="9" id="KW-1185">Reference proteome</keyword>
<comment type="subcellular location">
    <subcellularLocation>
        <location evidence="1">Cell membrane</location>
        <topology evidence="1">Multi-pass membrane protein</topology>
    </subcellularLocation>
</comment>
<accession>A0A9W6I9F2</accession>
<dbReference type="PANTHER" id="PTHR30106">
    <property type="entry name" value="INNER MEMBRANE PROTEIN YEIH-RELATED"/>
    <property type="match status" value="1"/>
</dbReference>
<keyword evidence="3" id="KW-1003">Cell membrane</keyword>
<evidence type="ECO:0000256" key="2">
    <source>
        <dbReference type="ARBA" id="ARBA00007977"/>
    </source>
</evidence>
<evidence type="ECO:0000256" key="5">
    <source>
        <dbReference type="ARBA" id="ARBA00022989"/>
    </source>
</evidence>
<feature type="transmembrane region" description="Helical" evidence="7">
    <location>
        <begin position="53"/>
        <end position="76"/>
    </location>
</feature>
<feature type="transmembrane region" description="Helical" evidence="7">
    <location>
        <begin position="330"/>
        <end position="351"/>
    </location>
</feature>
<evidence type="ECO:0000256" key="7">
    <source>
        <dbReference type="SAM" id="Phobius"/>
    </source>
</evidence>
<evidence type="ECO:0000256" key="1">
    <source>
        <dbReference type="ARBA" id="ARBA00004651"/>
    </source>
</evidence>
<feature type="transmembrane region" description="Helical" evidence="7">
    <location>
        <begin position="298"/>
        <end position="318"/>
    </location>
</feature>
<feature type="transmembrane region" description="Helical" evidence="7">
    <location>
        <begin position="27"/>
        <end position="47"/>
    </location>
</feature>
<name>A0A9W6I9F2_9ACTN</name>